<reference evidence="2" key="1">
    <citation type="submission" date="2023-03" db="EMBL/GenBank/DDBJ databases">
        <authorList>
            <person name="Steffen K."/>
            <person name="Cardenas P."/>
        </authorList>
    </citation>
    <scope>NUCLEOTIDE SEQUENCE</scope>
</reference>
<proteinExistence type="predicted"/>
<evidence type="ECO:0000313" key="2">
    <source>
        <dbReference type="EMBL" id="CAI8024951.1"/>
    </source>
</evidence>
<keyword evidence="3" id="KW-1185">Reference proteome</keyword>
<dbReference type="AlphaFoldDB" id="A0AA35SAI6"/>
<name>A0AA35SAI6_GEOBA</name>
<dbReference type="EMBL" id="CASHTH010002112">
    <property type="protein sequence ID" value="CAI8024951.1"/>
    <property type="molecule type" value="Genomic_DNA"/>
</dbReference>
<accession>A0AA35SAI6</accession>
<comment type="caution">
    <text evidence="2">The sequence shown here is derived from an EMBL/GenBank/DDBJ whole genome shotgun (WGS) entry which is preliminary data.</text>
</comment>
<organism evidence="2 3">
    <name type="scientific">Geodia barretti</name>
    <name type="common">Barrett's horny sponge</name>
    <dbReference type="NCBI Taxonomy" id="519541"/>
    <lineage>
        <taxon>Eukaryota</taxon>
        <taxon>Metazoa</taxon>
        <taxon>Porifera</taxon>
        <taxon>Demospongiae</taxon>
        <taxon>Heteroscleromorpha</taxon>
        <taxon>Tetractinellida</taxon>
        <taxon>Astrophorina</taxon>
        <taxon>Geodiidae</taxon>
        <taxon>Geodia</taxon>
    </lineage>
</organism>
<feature type="compositionally biased region" description="Basic and acidic residues" evidence="1">
    <location>
        <begin position="13"/>
        <end position="46"/>
    </location>
</feature>
<gene>
    <name evidence="2" type="ORF">GBAR_LOCUS14458</name>
</gene>
<evidence type="ECO:0000256" key="1">
    <source>
        <dbReference type="SAM" id="MobiDB-lite"/>
    </source>
</evidence>
<sequence length="115" mass="12917">MTNRGVQTPRVRPKTERAKQQLQDKEAEEAREQAAAEAEADRIKAESETGAAGDLVTYLKQANKGKITFNLSEEICEAIRDHARPLRMSHSEIVERGVRMFFQSELIKVPGPIDP</sequence>
<protein>
    <submittedName>
        <fullName evidence="2">Uncharacterized protein</fullName>
    </submittedName>
</protein>
<evidence type="ECO:0000313" key="3">
    <source>
        <dbReference type="Proteomes" id="UP001174909"/>
    </source>
</evidence>
<dbReference type="Proteomes" id="UP001174909">
    <property type="component" value="Unassembled WGS sequence"/>
</dbReference>
<feature type="region of interest" description="Disordered" evidence="1">
    <location>
        <begin position="1"/>
        <end position="46"/>
    </location>
</feature>